<reference evidence="1" key="2">
    <citation type="submission" date="2022-10" db="EMBL/GenBank/DDBJ databases">
        <authorList>
            <person name="Kostovova I."/>
            <person name="Moravkova M."/>
            <person name="Pechar R."/>
        </authorList>
    </citation>
    <scope>NUCLEOTIDE SEQUENCE</scope>
    <source>
        <strain evidence="1">M490A</strain>
    </source>
</reference>
<name>A0A9X3W5P5_LACAM</name>
<comment type="caution">
    <text evidence="1">The sequence shown here is derived from an EMBL/GenBank/DDBJ whole genome shotgun (WGS) entry which is preliminary data.</text>
</comment>
<gene>
    <name evidence="1" type="ORF">ODU72_04890</name>
</gene>
<dbReference type="Proteomes" id="UP001141981">
    <property type="component" value="Unassembled WGS sequence"/>
</dbReference>
<proteinExistence type="predicted"/>
<reference evidence="1" key="1">
    <citation type="journal article" date="2022" name="Microorganisms">
        <title>Antibiotic Susceptibility, Resistance Gene Determinants and Corresponding Genomic Regions in Lactobacillus amylovorus Isolates Derived from Wild Boars and Domestic Pigs.</title>
        <authorList>
            <person name="Moravkova M."/>
            <person name="Kostovova I."/>
            <person name="Kavanova K."/>
            <person name="Pechar R."/>
            <person name="Stanek S."/>
            <person name="Brychta A."/>
            <person name="Zeman M."/>
            <person name="Kubasova T."/>
        </authorList>
    </citation>
    <scope>NUCLEOTIDE SEQUENCE</scope>
    <source>
        <strain evidence="1">M490A</strain>
    </source>
</reference>
<accession>A0A9X3W5P5</accession>
<dbReference type="AlphaFoldDB" id="A0A9X3W5P5"/>
<dbReference type="RefSeq" id="WP_271880762.1">
    <property type="nucleotide sequence ID" value="NZ_JAOTGY010000007.1"/>
</dbReference>
<sequence length="168" mass="19382">MLGVLAVDLFKQTDDYKTAAKAGYFLDHRFQKIKNYSGISATDLSSPLLDPSGVVNHSHVNHQDIAFLKQAEQYDDIEAARNAVRAVFETIQSCSNGSRKPYGTLLYLRYIKYDFDTNVYNKMGYSSSHYYNLRREALCQFAEILPVKKLKYKYKHYALIPDLIVYKN</sequence>
<evidence type="ECO:0000313" key="1">
    <source>
        <dbReference type="EMBL" id="MDB6258015.1"/>
    </source>
</evidence>
<organism evidence="1 2">
    <name type="scientific">Lactobacillus amylovorus</name>
    <dbReference type="NCBI Taxonomy" id="1604"/>
    <lineage>
        <taxon>Bacteria</taxon>
        <taxon>Bacillati</taxon>
        <taxon>Bacillota</taxon>
        <taxon>Bacilli</taxon>
        <taxon>Lactobacillales</taxon>
        <taxon>Lactobacillaceae</taxon>
        <taxon>Lactobacillus</taxon>
    </lineage>
</organism>
<dbReference type="EMBL" id="JAOTGY010000007">
    <property type="protein sequence ID" value="MDB6258015.1"/>
    <property type="molecule type" value="Genomic_DNA"/>
</dbReference>
<protein>
    <submittedName>
        <fullName evidence="1">Uncharacterized protein</fullName>
    </submittedName>
</protein>
<evidence type="ECO:0000313" key="2">
    <source>
        <dbReference type="Proteomes" id="UP001141981"/>
    </source>
</evidence>